<keyword evidence="3" id="KW-0378">Hydrolase</keyword>
<keyword evidence="4" id="KW-1185">Reference proteome</keyword>
<comment type="caution">
    <text evidence="3">The sequence shown here is derived from an EMBL/GenBank/DDBJ whole genome shotgun (WGS) entry which is preliminary data.</text>
</comment>
<dbReference type="RefSeq" id="WP_192733016.1">
    <property type="nucleotide sequence ID" value="NZ_BAAAVL010000008.1"/>
</dbReference>
<dbReference type="InterPro" id="IPR050261">
    <property type="entry name" value="FrsA_esterase"/>
</dbReference>
<evidence type="ECO:0000256" key="1">
    <source>
        <dbReference type="ARBA" id="ARBA00038115"/>
    </source>
</evidence>
<name>A0ABR9J1W2_RHIVS</name>
<evidence type="ECO:0000313" key="4">
    <source>
        <dbReference type="Proteomes" id="UP000620262"/>
    </source>
</evidence>
<sequence>MSMLFRNELHEDFGSWPIAYIPYGGADFGEIRAVAEAVGDGDHSAFYEAWVSAGDRLKGEAEAALSGGHKVSARELYLRASVFYAAAYHPLYGAPVDPRLLSAFRKQTDALEMGLALSAPTIEPLSIPLAETPMPGYFIPAQGLEHEMRPLIIFNNGYDGTITDTYFACAVAASRRGYHSLLFDGPGQGAMLYEHGIPLRPDWDVIIRAVVDFAVNYPLVDPDRIALSGWSLGGFLAPRGAAGEPRIAALIADPGTWSIADGFRKVIVQKFGVPAEATADLGALDQTLLDTMDAFIHSNPVLNWKVVQRGFWVHGVDNLRAFLASAELFTMRGHAERIQCPTLITQAENDGLAADAGLFFDTLRCPKTLMRFTAEEGADGHCEMKNRSLLNRRVLDWLDTQFGPGSS</sequence>
<dbReference type="Gene3D" id="3.40.50.1820">
    <property type="entry name" value="alpha/beta hydrolase"/>
    <property type="match status" value="1"/>
</dbReference>
<protein>
    <submittedName>
        <fullName evidence="3">Alpha-beta hydrolase superfamily lysophospholipase</fullName>
    </submittedName>
</protein>
<evidence type="ECO:0000259" key="2">
    <source>
        <dbReference type="Pfam" id="PF12697"/>
    </source>
</evidence>
<gene>
    <name evidence="3" type="ORF">H4W29_006667</name>
</gene>
<accession>A0ABR9J1W2</accession>
<evidence type="ECO:0000313" key="3">
    <source>
        <dbReference type="EMBL" id="MBE1509420.1"/>
    </source>
</evidence>
<proteinExistence type="inferred from homology"/>
<dbReference type="SUPFAM" id="SSF53474">
    <property type="entry name" value="alpha/beta-Hydrolases"/>
    <property type="match status" value="1"/>
</dbReference>
<organism evidence="3 4">
    <name type="scientific">Rhizobium viscosum</name>
    <name type="common">Arthrobacter viscosus</name>
    <dbReference type="NCBI Taxonomy" id="1673"/>
    <lineage>
        <taxon>Bacteria</taxon>
        <taxon>Pseudomonadati</taxon>
        <taxon>Pseudomonadota</taxon>
        <taxon>Alphaproteobacteria</taxon>
        <taxon>Hyphomicrobiales</taxon>
        <taxon>Rhizobiaceae</taxon>
        <taxon>Rhizobium/Agrobacterium group</taxon>
        <taxon>Rhizobium</taxon>
    </lineage>
</organism>
<dbReference type="PANTHER" id="PTHR22946">
    <property type="entry name" value="DIENELACTONE HYDROLASE DOMAIN-CONTAINING PROTEIN-RELATED"/>
    <property type="match status" value="1"/>
</dbReference>
<reference evidence="3 4" key="1">
    <citation type="submission" date="2020-10" db="EMBL/GenBank/DDBJ databases">
        <title>Sequencing the genomes of 1000 actinobacteria strains.</title>
        <authorList>
            <person name="Klenk H.-P."/>
        </authorList>
    </citation>
    <scope>NUCLEOTIDE SEQUENCE [LARGE SCALE GENOMIC DNA]</scope>
    <source>
        <strain evidence="3 4">DSM 7307</strain>
    </source>
</reference>
<dbReference type="InterPro" id="IPR029058">
    <property type="entry name" value="AB_hydrolase_fold"/>
</dbReference>
<feature type="domain" description="AB hydrolase-1" evidence="2">
    <location>
        <begin position="172"/>
        <end position="351"/>
    </location>
</feature>
<dbReference type="InterPro" id="IPR000073">
    <property type="entry name" value="AB_hydrolase_1"/>
</dbReference>
<dbReference type="GO" id="GO:0016787">
    <property type="term" value="F:hydrolase activity"/>
    <property type="evidence" value="ECO:0007669"/>
    <property type="project" value="UniProtKB-KW"/>
</dbReference>
<dbReference type="Pfam" id="PF12697">
    <property type="entry name" value="Abhydrolase_6"/>
    <property type="match status" value="1"/>
</dbReference>
<dbReference type="EMBL" id="JADBEC010000003">
    <property type="protein sequence ID" value="MBE1509420.1"/>
    <property type="molecule type" value="Genomic_DNA"/>
</dbReference>
<comment type="similarity">
    <text evidence="1">Belongs to the AB hydrolase superfamily. FUS2 hydrolase family.</text>
</comment>
<dbReference type="PANTHER" id="PTHR22946:SF12">
    <property type="entry name" value="CONIDIAL PIGMENT BIOSYNTHESIS PROTEIN AYG1 (AFU_ORTHOLOGUE AFUA_2G17550)"/>
    <property type="match status" value="1"/>
</dbReference>
<dbReference type="Gene3D" id="1.20.1440.110">
    <property type="entry name" value="acylaminoacyl peptidase"/>
    <property type="match status" value="1"/>
</dbReference>
<dbReference type="Proteomes" id="UP000620262">
    <property type="component" value="Unassembled WGS sequence"/>
</dbReference>